<reference evidence="2" key="1">
    <citation type="submission" date="2021-05" db="EMBL/GenBank/DDBJ databases">
        <authorList>
            <person name="Alioto T."/>
            <person name="Alioto T."/>
            <person name="Gomez Garrido J."/>
        </authorList>
    </citation>
    <scope>NUCLEOTIDE SEQUENCE</scope>
</reference>
<sequence>MIHDAGSDHLAHFEQSHPTDSSLGKTRRNLCKNLLVQHVLQVVERLAVMKLHDRGMISKGSVRFSTTRDLFRRSSTRWSAGAGFRKRSDGCEKCRNGRLNLTACSTAAGGRGRPVDPGHTAFSTSSRQLSMCRNSSPGCKISSKQVRWLTLPGSSETWSGGEFPRFPFFSG</sequence>
<feature type="compositionally biased region" description="Basic and acidic residues" evidence="1">
    <location>
        <begin position="1"/>
        <end position="17"/>
    </location>
</feature>
<organism evidence="2">
    <name type="scientific">Culex pipiens</name>
    <name type="common">House mosquito</name>
    <dbReference type="NCBI Taxonomy" id="7175"/>
    <lineage>
        <taxon>Eukaryota</taxon>
        <taxon>Metazoa</taxon>
        <taxon>Ecdysozoa</taxon>
        <taxon>Arthropoda</taxon>
        <taxon>Hexapoda</taxon>
        <taxon>Insecta</taxon>
        <taxon>Pterygota</taxon>
        <taxon>Neoptera</taxon>
        <taxon>Endopterygota</taxon>
        <taxon>Diptera</taxon>
        <taxon>Nematocera</taxon>
        <taxon>Culicoidea</taxon>
        <taxon>Culicidae</taxon>
        <taxon>Culicinae</taxon>
        <taxon>Culicini</taxon>
        <taxon>Culex</taxon>
        <taxon>Culex</taxon>
    </lineage>
</organism>
<proteinExistence type="predicted"/>
<name>A0A8D8F6P1_CULPI</name>
<protein>
    <submittedName>
        <fullName evidence="2">(northern house mosquito) hypothetical protein</fullName>
    </submittedName>
</protein>
<evidence type="ECO:0000313" key="2">
    <source>
        <dbReference type="EMBL" id="CAG6459615.1"/>
    </source>
</evidence>
<dbReference type="AlphaFoldDB" id="A0A8D8F6P1"/>
<evidence type="ECO:0000256" key="1">
    <source>
        <dbReference type="SAM" id="MobiDB-lite"/>
    </source>
</evidence>
<dbReference type="EMBL" id="HBUE01038099">
    <property type="protein sequence ID" value="CAG6459615.1"/>
    <property type="molecule type" value="Transcribed_RNA"/>
</dbReference>
<feature type="region of interest" description="Disordered" evidence="1">
    <location>
        <begin position="1"/>
        <end position="24"/>
    </location>
</feature>
<accession>A0A8D8F6P1</accession>